<keyword evidence="3" id="KW-1185">Reference proteome</keyword>
<sequence>MRTEKILGYDIHRKKVKNINLRINQNMEVYISAPLNLHSSYIENFIRSKEDWIKKVLNRIEDVKSKQTQYEYKTGEIHKLIGREYSLIVKQGNTDRVNLSKDTGEIILVTKHENIENKKKIMDKWYYDCAKKIFPDVMEKWLKILGETIEHLSIKPMKTRWGSCNYNKRYINLNTELIKRTPFEIEYVVLHELAHLKYPNHGKGFYNYVENYMPNYKEAEKLLNAKHYY</sequence>
<accession>D0GJK3</accession>
<dbReference type="PANTHER" id="PTHR30399">
    <property type="entry name" value="UNCHARACTERIZED PROTEIN YGJP"/>
    <property type="match status" value="1"/>
</dbReference>
<dbReference type="AlphaFoldDB" id="D0GJK3"/>
<feature type="domain" description="YgjP-like metallopeptidase" evidence="1">
    <location>
        <begin position="17"/>
        <end position="225"/>
    </location>
</feature>
<gene>
    <name evidence="2" type="ORF">HMPREF0554_1226</name>
</gene>
<reference evidence="2 3" key="1">
    <citation type="submission" date="2009-10" db="EMBL/GenBank/DDBJ databases">
        <authorList>
            <person name="Harkins D.M."/>
            <person name="Madupu R."/>
            <person name="Durkin A.S."/>
            <person name="Torralba M."/>
            <person name="Methe B."/>
            <person name="Sutton G.G."/>
            <person name="Strausberg R.L."/>
            <person name="Nelson K.E."/>
        </authorList>
    </citation>
    <scope>NUCLEOTIDE SEQUENCE [LARGE SCALE GENOMIC DNA]</scope>
    <source>
        <strain evidence="2 3">F0264</strain>
    </source>
</reference>
<evidence type="ECO:0000313" key="3">
    <source>
        <dbReference type="Proteomes" id="UP000004226"/>
    </source>
</evidence>
<dbReference type="RefSeq" id="WP_006806679.1">
    <property type="nucleotide sequence ID" value="NZ_ADAD01000049.1"/>
</dbReference>
<dbReference type="Proteomes" id="UP000004226">
    <property type="component" value="Unassembled WGS sequence"/>
</dbReference>
<dbReference type="eggNOG" id="COG1451">
    <property type="taxonomic scope" value="Bacteria"/>
</dbReference>
<dbReference type="Pfam" id="PF01863">
    <property type="entry name" value="YgjP-like"/>
    <property type="match status" value="1"/>
</dbReference>
<dbReference type="EMBL" id="ADAD01000049">
    <property type="protein sequence ID" value="EEY35737.1"/>
    <property type="molecule type" value="Genomic_DNA"/>
</dbReference>
<name>D0GJK3_9FUSO</name>
<organism evidence="2 3">
    <name type="scientific">Pseudoleptotrichia goodfellowii F0264</name>
    <dbReference type="NCBI Taxonomy" id="596323"/>
    <lineage>
        <taxon>Bacteria</taxon>
        <taxon>Fusobacteriati</taxon>
        <taxon>Fusobacteriota</taxon>
        <taxon>Fusobacteriia</taxon>
        <taxon>Fusobacteriales</taxon>
        <taxon>Leptotrichiaceae</taxon>
        <taxon>Pseudoleptotrichia</taxon>
    </lineage>
</organism>
<dbReference type="PANTHER" id="PTHR30399:SF1">
    <property type="entry name" value="UTP PYROPHOSPHATASE"/>
    <property type="match status" value="1"/>
</dbReference>
<protein>
    <recommendedName>
        <fullName evidence="1">YgjP-like metallopeptidase domain-containing protein</fullName>
    </recommendedName>
</protein>
<comment type="caution">
    <text evidence="2">The sequence shown here is derived from an EMBL/GenBank/DDBJ whole genome shotgun (WGS) entry which is preliminary data.</text>
</comment>
<proteinExistence type="predicted"/>
<dbReference type="CDD" id="cd07344">
    <property type="entry name" value="M48_yhfN_like"/>
    <property type="match status" value="1"/>
</dbReference>
<dbReference type="InterPro" id="IPR002725">
    <property type="entry name" value="YgjP-like_metallopeptidase"/>
</dbReference>
<evidence type="ECO:0000313" key="2">
    <source>
        <dbReference type="EMBL" id="EEY35737.1"/>
    </source>
</evidence>
<evidence type="ECO:0000259" key="1">
    <source>
        <dbReference type="Pfam" id="PF01863"/>
    </source>
</evidence>
<dbReference type="Gene3D" id="3.30.2010.10">
    <property type="entry name" value="Metalloproteases ('zincins'), catalytic domain"/>
    <property type="match status" value="1"/>
</dbReference>
<dbReference type="InterPro" id="IPR053136">
    <property type="entry name" value="UTP_pyrophosphatase-like"/>
</dbReference>